<protein>
    <submittedName>
        <fullName evidence="1">Uncharacterized protein</fullName>
    </submittedName>
</protein>
<name>K6ZZQ0_9ALTE</name>
<keyword evidence="2" id="KW-1185">Reference proteome</keyword>
<evidence type="ECO:0000313" key="2">
    <source>
        <dbReference type="Proteomes" id="UP000006251"/>
    </source>
</evidence>
<dbReference type="Proteomes" id="UP000006251">
    <property type="component" value="Unassembled WGS sequence"/>
</dbReference>
<reference evidence="2" key="1">
    <citation type="journal article" date="2014" name="Environ. Microbiol.">
        <title>Comparative genomics of the marine bacterial genus Glaciecola reveals the high degree of genomic diversity and genomic characteristic for cold adaptation.</title>
        <authorList>
            <person name="Qin Q.L."/>
            <person name="Xie B.B."/>
            <person name="Yu Y."/>
            <person name="Shu Y.L."/>
            <person name="Rong J.C."/>
            <person name="Zhang Y.J."/>
            <person name="Zhao D.L."/>
            <person name="Chen X.L."/>
            <person name="Zhang X.Y."/>
            <person name="Chen B."/>
            <person name="Zhou B.C."/>
            <person name="Zhang Y.Z."/>
        </authorList>
    </citation>
    <scope>NUCLEOTIDE SEQUENCE [LARGE SCALE GENOMIC DNA]</scope>
    <source>
        <strain evidence="2">ACAM 615</strain>
    </source>
</reference>
<comment type="caution">
    <text evidence="1">The sequence shown here is derived from an EMBL/GenBank/DDBJ whole genome shotgun (WGS) entry which is preliminary data.</text>
</comment>
<evidence type="ECO:0000313" key="1">
    <source>
        <dbReference type="EMBL" id="GAC28755.1"/>
    </source>
</evidence>
<proteinExistence type="predicted"/>
<accession>K6ZZQ0</accession>
<gene>
    <name evidence="1" type="ORF">GPAL_1894</name>
</gene>
<organism evidence="1 2">
    <name type="scientific">Brumicola pallidula DSM 14239 = ACAM 615</name>
    <dbReference type="NCBI Taxonomy" id="1121922"/>
    <lineage>
        <taxon>Bacteria</taxon>
        <taxon>Pseudomonadati</taxon>
        <taxon>Pseudomonadota</taxon>
        <taxon>Gammaproteobacteria</taxon>
        <taxon>Alteromonadales</taxon>
        <taxon>Alteromonadaceae</taxon>
        <taxon>Brumicola</taxon>
    </lineage>
</organism>
<dbReference type="EMBL" id="BAEQ01000029">
    <property type="protein sequence ID" value="GAC28755.1"/>
    <property type="molecule type" value="Genomic_DNA"/>
</dbReference>
<dbReference type="STRING" id="1121922.GCA_000428905_01119"/>
<sequence length="41" mass="4504">MVLGGLDDIVKASAPKETAFLSIDEVLDTQNTKTRQRGTRK</sequence>
<dbReference type="AlphaFoldDB" id="K6ZZQ0"/>